<gene>
    <name evidence="13" type="ORF">EAI_11675</name>
</gene>
<evidence type="ECO:0000256" key="7">
    <source>
        <dbReference type="ARBA" id="ARBA00023242"/>
    </source>
</evidence>
<dbReference type="Pfam" id="PF19675">
    <property type="entry name" value="ORC3_ins"/>
    <property type="match status" value="1"/>
</dbReference>
<feature type="domain" description="Origin recognition complex subunit 3 winged helix C-terminal" evidence="11">
    <location>
        <begin position="567"/>
        <end position="675"/>
    </location>
</feature>
<accession>E2BYX6</accession>
<dbReference type="InterPro" id="IPR045663">
    <property type="entry name" value="ORC3_ins"/>
</dbReference>
<dbReference type="GO" id="GO:0003688">
    <property type="term" value="F:DNA replication origin binding"/>
    <property type="evidence" value="ECO:0007669"/>
    <property type="project" value="TreeGrafter"/>
</dbReference>
<keyword evidence="5" id="KW-0235">DNA replication</keyword>
<evidence type="ECO:0000256" key="3">
    <source>
        <dbReference type="ARBA" id="ARBA00019085"/>
    </source>
</evidence>
<dbReference type="FunCoup" id="E2BYX6">
    <property type="interactions" value="1928"/>
</dbReference>
<evidence type="ECO:0000256" key="4">
    <source>
        <dbReference type="ARBA" id="ARBA00022553"/>
    </source>
</evidence>
<dbReference type="InterPro" id="IPR020795">
    <property type="entry name" value="ORC3"/>
</dbReference>
<keyword evidence="14" id="KW-1185">Reference proteome</keyword>
<sequence length="676" mass="77084">MFPCPSVADIGVANFQGVFAHKGSYTIGKKKKKKKGRDHRAQNPEYSNEPWYVAYSEMWRYIEQALENVRSRMFHKVMSNLEHFVSKAKTSPLNATSKEIATAILLIGVNVPDYVVLFDTAVSKLGKITPHIAVLWSRNCGNVKSIIEDTVHQLVNVSQSDDAPKVPKTRCTMRALKEHFGKYHEMEDPLVLILPDFESFSTDVLHNFILVLSSYTSTLKFVLILGVATSLHIVHRSLTYDVTSKLTVFYTQTQVETLSDVLESTVFSTEIPFKLIGRAFQLLTDIFLFYDFSVDHFLQNYKICMIQHFYGNNMSYLCCHPKDIKSRISKLSNEDIADIKGLPSIAKYLKTSKKSTSEDNDGRDNEKFKELLETVLNKFHGFMHQFLIALRCLHYLVASLPGSPMGKQLREVYTKAVYTSNFTGCAEYKESLKLLGFLSKEELLSKLESIMKIVDGSADPIIENIKSELEIRIETIRKASLGVAKASSELVTVNDKLSRLQLKEKLLKMSQQQSRSAYKQAQHDLIDYLDRHVFSVHLVDPSRVTAHEIFCYSDGNQAKHHIRGSLRAAIHTGLSDPQIYLDCDCCKLENDDDIPHTLPDLSIIYKLHLESRKLINMYDWLQAFLTIVNPQAAQEQEQRDVDPRMQARFTQAVAALQFLGFIKTSRSKTDHVRRLM</sequence>
<evidence type="ECO:0000256" key="1">
    <source>
        <dbReference type="ARBA" id="ARBA00004123"/>
    </source>
</evidence>
<name>E2BYX6_HARSA</name>
<dbReference type="CDD" id="cd20704">
    <property type="entry name" value="Orc3"/>
    <property type="match status" value="1"/>
</dbReference>
<dbReference type="GO" id="GO:0005664">
    <property type="term" value="C:nuclear origin of replication recognition complex"/>
    <property type="evidence" value="ECO:0007669"/>
    <property type="project" value="InterPro"/>
</dbReference>
<dbReference type="GO" id="GO:0005656">
    <property type="term" value="C:nuclear pre-replicative complex"/>
    <property type="evidence" value="ECO:0007669"/>
    <property type="project" value="TreeGrafter"/>
</dbReference>
<evidence type="ECO:0000256" key="9">
    <source>
        <dbReference type="ARBA" id="ARBA00045241"/>
    </source>
</evidence>
<comment type="subcellular location">
    <subcellularLocation>
        <location evidence="1">Nucleus</location>
    </subcellularLocation>
</comment>
<proteinExistence type="inferred from homology"/>
<feature type="domain" description="Origin recognition complex subunit 3 N-terminal" evidence="10">
    <location>
        <begin position="29"/>
        <end position="317"/>
    </location>
</feature>
<evidence type="ECO:0000256" key="2">
    <source>
        <dbReference type="ARBA" id="ARBA00010977"/>
    </source>
</evidence>
<comment type="subunit">
    <text evidence="8">Component of ORC, a complex composed of at least 6 subunits: ORC1, ORC2, ORC3, ORC4, ORC5 and ORC6. ORC is regulated in a cell-cycle dependent manner. It is sequentially assembled at the exit from anaphase of mitosis and disassembled as cells enter S phase.</text>
</comment>
<organism evidence="14">
    <name type="scientific">Harpegnathos saltator</name>
    <name type="common">Jerdon's jumping ant</name>
    <dbReference type="NCBI Taxonomy" id="610380"/>
    <lineage>
        <taxon>Eukaryota</taxon>
        <taxon>Metazoa</taxon>
        <taxon>Ecdysozoa</taxon>
        <taxon>Arthropoda</taxon>
        <taxon>Hexapoda</taxon>
        <taxon>Insecta</taxon>
        <taxon>Pterygota</taxon>
        <taxon>Neoptera</taxon>
        <taxon>Endopterygota</taxon>
        <taxon>Hymenoptera</taxon>
        <taxon>Apocrita</taxon>
        <taxon>Aculeata</taxon>
        <taxon>Formicoidea</taxon>
        <taxon>Formicidae</taxon>
        <taxon>Ponerinae</taxon>
        <taxon>Ponerini</taxon>
        <taxon>Harpegnathos</taxon>
    </lineage>
</organism>
<evidence type="ECO:0000313" key="13">
    <source>
        <dbReference type="EMBL" id="EFN79094.1"/>
    </source>
</evidence>
<dbReference type="InParanoid" id="E2BYX6"/>
<comment type="similarity">
    <text evidence="2">Belongs to the ORC3 family.</text>
</comment>
<dbReference type="STRING" id="610380.E2BYX6"/>
<dbReference type="InterPro" id="IPR045667">
    <property type="entry name" value="ORC3_N"/>
</dbReference>
<keyword evidence="7" id="KW-0539">Nucleus</keyword>
<keyword evidence="6" id="KW-0238">DNA-binding</keyword>
<evidence type="ECO:0000313" key="14">
    <source>
        <dbReference type="Proteomes" id="UP000008237"/>
    </source>
</evidence>
<evidence type="ECO:0000259" key="10">
    <source>
        <dbReference type="Pfam" id="PF07034"/>
    </source>
</evidence>
<dbReference type="PANTHER" id="PTHR12748:SF0">
    <property type="entry name" value="ORIGIN RECOGNITION COMPLEX SUBUNIT 3"/>
    <property type="match status" value="1"/>
</dbReference>
<protein>
    <recommendedName>
        <fullName evidence="3">Origin recognition complex subunit 3</fullName>
    </recommendedName>
</protein>
<dbReference type="InterPro" id="IPR040855">
    <property type="entry name" value="ORC_WH_C"/>
</dbReference>
<dbReference type="GO" id="GO:0006270">
    <property type="term" value="P:DNA replication initiation"/>
    <property type="evidence" value="ECO:0007669"/>
    <property type="project" value="TreeGrafter"/>
</dbReference>
<evidence type="ECO:0000259" key="11">
    <source>
        <dbReference type="Pfam" id="PF18137"/>
    </source>
</evidence>
<dbReference type="Pfam" id="PF18137">
    <property type="entry name" value="WHD_ORC"/>
    <property type="match status" value="1"/>
</dbReference>
<dbReference type="Pfam" id="PF07034">
    <property type="entry name" value="ORC3_N"/>
    <property type="match status" value="1"/>
</dbReference>
<keyword evidence="4" id="KW-0597">Phosphoprotein</keyword>
<dbReference type="EMBL" id="GL451531">
    <property type="protein sequence ID" value="EFN79094.1"/>
    <property type="molecule type" value="Genomic_DNA"/>
</dbReference>
<dbReference type="PANTHER" id="PTHR12748">
    <property type="entry name" value="ORIGIN RECOGNITION COMPLEX SUBUNIT 3"/>
    <property type="match status" value="1"/>
</dbReference>
<reference evidence="13 14" key="1">
    <citation type="journal article" date="2010" name="Science">
        <title>Genomic comparison of the ants Camponotus floridanus and Harpegnathos saltator.</title>
        <authorList>
            <person name="Bonasio R."/>
            <person name="Zhang G."/>
            <person name="Ye C."/>
            <person name="Mutti N.S."/>
            <person name="Fang X."/>
            <person name="Qin N."/>
            <person name="Donahue G."/>
            <person name="Yang P."/>
            <person name="Li Q."/>
            <person name="Li C."/>
            <person name="Zhang P."/>
            <person name="Huang Z."/>
            <person name="Berger S.L."/>
            <person name="Reinberg D."/>
            <person name="Wang J."/>
            <person name="Liebig J."/>
        </authorList>
    </citation>
    <scope>NUCLEOTIDE SEQUENCE [LARGE SCALE GENOMIC DNA]</scope>
    <source>
        <strain evidence="13 14">R22 G/1</strain>
    </source>
</reference>
<comment type="function">
    <text evidence="9">Component of the origin recognition complex (ORC) that binds origins of replication. DNA-binding is ATP-dependent. The specific DNA sequences that define origins of replication have not been identified yet. ORC is required to assemble the pre-replication complex necessary to initiate DNA replication. Binds histone H3 and H4 trimethylation marks H3K9me3, H3K27me3 and H4K20me3.</text>
</comment>
<dbReference type="Proteomes" id="UP000008237">
    <property type="component" value="Unassembled WGS sequence"/>
</dbReference>
<evidence type="ECO:0000256" key="8">
    <source>
        <dbReference type="ARBA" id="ARBA00026084"/>
    </source>
</evidence>
<evidence type="ECO:0000259" key="12">
    <source>
        <dbReference type="Pfam" id="PF19675"/>
    </source>
</evidence>
<dbReference type="OMA" id="YCLMEHY"/>
<evidence type="ECO:0000256" key="6">
    <source>
        <dbReference type="ARBA" id="ARBA00023125"/>
    </source>
</evidence>
<evidence type="ECO:0000256" key="5">
    <source>
        <dbReference type="ARBA" id="ARBA00022705"/>
    </source>
</evidence>
<dbReference type="OrthoDB" id="10265211at2759"/>
<dbReference type="GO" id="GO:0031261">
    <property type="term" value="C:DNA replication preinitiation complex"/>
    <property type="evidence" value="ECO:0007669"/>
    <property type="project" value="TreeGrafter"/>
</dbReference>
<dbReference type="AlphaFoldDB" id="E2BYX6"/>
<feature type="domain" description="Origin recognition complex subunit 3 insertion" evidence="12">
    <location>
        <begin position="328"/>
        <end position="553"/>
    </location>
</feature>